<gene>
    <name evidence="1" type="ORF">E6O75_ATG02312</name>
</gene>
<organism evidence="1 2">
    <name type="scientific">Venturia nashicola</name>
    <dbReference type="NCBI Taxonomy" id="86259"/>
    <lineage>
        <taxon>Eukaryota</taxon>
        <taxon>Fungi</taxon>
        <taxon>Dikarya</taxon>
        <taxon>Ascomycota</taxon>
        <taxon>Pezizomycotina</taxon>
        <taxon>Dothideomycetes</taxon>
        <taxon>Pleosporomycetidae</taxon>
        <taxon>Venturiales</taxon>
        <taxon>Venturiaceae</taxon>
        <taxon>Venturia</taxon>
    </lineage>
</organism>
<evidence type="ECO:0000313" key="2">
    <source>
        <dbReference type="Proteomes" id="UP000298493"/>
    </source>
</evidence>
<sequence length="234" mass="27219">MFEVSVPATTISEIPQRQIGRGGTASNTPRSARELCASPVVAWRVPEGSHRLKEPKLPAASQAMKQSRHFRPQLKNPRVLVKKRVTTHFFDLPRELRQTILDITYSDSIVKHRNYTDFLGADADSSDFSFSHLGCVLAHAEWVENIKGMNTCLAEDMGYVEGQWKKRYMLLNVTYIKQLKKCSHSIKAETRRRYTEKLLRDWKEQIRHRYYLRSRSLMRVQRRVAEVMSCNPLL</sequence>
<dbReference type="EMBL" id="SNSC02000007">
    <property type="protein sequence ID" value="TID23138.1"/>
    <property type="molecule type" value="Genomic_DNA"/>
</dbReference>
<dbReference type="Proteomes" id="UP000298493">
    <property type="component" value="Unassembled WGS sequence"/>
</dbReference>
<keyword evidence="2" id="KW-1185">Reference proteome</keyword>
<reference evidence="1 2" key="1">
    <citation type="submission" date="2019-04" db="EMBL/GenBank/DDBJ databases">
        <title>High contiguity whole genome sequence and gene annotation resource for two Venturia nashicola isolates.</title>
        <authorList>
            <person name="Prokchorchik M."/>
            <person name="Won K."/>
            <person name="Lee Y."/>
            <person name="Choi E.D."/>
            <person name="Segonzac C."/>
            <person name="Sohn K.H."/>
        </authorList>
    </citation>
    <scope>NUCLEOTIDE SEQUENCE [LARGE SCALE GENOMIC DNA]</scope>
    <source>
        <strain evidence="1 2">PRI2</strain>
    </source>
</reference>
<protein>
    <submittedName>
        <fullName evidence="1">Uncharacterized protein</fullName>
    </submittedName>
</protein>
<accession>A0A4Z1P685</accession>
<comment type="caution">
    <text evidence="1">The sequence shown here is derived from an EMBL/GenBank/DDBJ whole genome shotgun (WGS) entry which is preliminary data.</text>
</comment>
<proteinExistence type="predicted"/>
<evidence type="ECO:0000313" key="1">
    <source>
        <dbReference type="EMBL" id="TID23138.1"/>
    </source>
</evidence>
<dbReference type="AlphaFoldDB" id="A0A4Z1P685"/>
<name>A0A4Z1P685_9PEZI</name>